<gene>
    <name evidence="6 8" type="primary">phnN</name>
    <name evidence="8" type="ORF">LMG21510_01658</name>
</gene>
<comment type="pathway">
    <text evidence="2 6">Metabolic intermediate biosynthesis; 5-phospho-alpha-D-ribose 1-diphosphate biosynthesis; 5-phospho-alpha-D-ribose 1-diphosphate from D-ribose 5-phosphate (route II): step 3/3.</text>
</comment>
<proteinExistence type="inferred from homology"/>
<dbReference type="NCBIfam" id="TIGR02322">
    <property type="entry name" value="phosphon_PhnN"/>
    <property type="match status" value="1"/>
</dbReference>
<evidence type="ECO:0000256" key="3">
    <source>
        <dbReference type="ARBA" id="ARBA00022679"/>
    </source>
</evidence>
<keyword evidence="9" id="KW-1185">Reference proteome</keyword>
<keyword evidence="5 6" id="KW-0067">ATP-binding</keyword>
<dbReference type="Pfam" id="PF13238">
    <property type="entry name" value="AAA_18"/>
    <property type="match status" value="1"/>
</dbReference>
<dbReference type="SUPFAM" id="SSF52540">
    <property type="entry name" value="P-loop containing nucleoside triphosphate hydrolases"/>
    <property type="match status" value="1"/>
</dbReference>
<evidence type="ECO:0000256" key="1">
    <source>
        <dbReference type="ARBA" id="ARBA00000373"/>
    </source>
</evidence>
<evidence type="ECO:0000256" key="5">
    <source>
        <dbReference type="ARBA" id="ARBA00022840"/>
    </source>
</evidence>
<feature type="binding site" evidence="6">
    <location>
        <begin position="16"/>
        <end position="23"/>
    </location>
    <ligand>
        <name>ATP</name>
        <dbReference type="ChEBI" id="CHEBI:30616"/>
    </ligand>
</feature>
<evidence type="ECO:0000256" key="6">
    <source>
        <dbReference type="HAMAP-Rule" id="MF_00836"/>
    </source>
</evidence>
<dbReference type="Gene3D" id="3.40.50.300">
    <property type="entry name" value="P-loop containing nucleotide triphosphate hydrolases"/>
    <property type="match status" value="1"/>
</dbReference>
<dbReference type="HAMAP" id="MF_00836">
    <property type="entry name" value="PhnN"/>
    <property type="match status" value="1"/>
</dbReference>
<comment type="similarity">
    <text evidence="6">Belongs to the ribose 1,5-bisphosphokinase family.</text>
</comment>
<dbReference type="InterPro" id="IPR008145">
    <property type="entry name" value="GK/Ca_channel_bsu"/>
</dbReference>
<keyword evidence="3 6" id="KW-0808">Transferase</keyword>
<feature type="domain" description="Guanylate kinase/L-type calcium channel beta subunit" evidence="7">
    <location>
        <begin position="8"/>
        <end position="189"/>
    </location>
</feature>
<protein>
    <recommendedName>
        <fullName evidence="6">Ribose 1,5-bisphosphate phosphokinase PhnN</fullName>
        <ecNumber evidence="6">2.7.4.23</ecNumber>
    </recommendedName>
    <alternativeName>
        <fullName evidence="6">Ribose 1,5-bisphosphokinase</fullName>
    </alternativeName>
</protein>
<dbReference type="PANTHER" id="PTHR23117">
    <property type="entry name" value="GUANYLATE KINASE-RELATED"/>
    <property type="match status" value="1"/>
</dbReference>
<keyword evidence="4 6" id="KW-0547">Nucleotide-binding</keyword>
<evidence type="ECO:0000259" key="7">
    <source>
        <dbReference type="SMART" id="SM00072"/>
    </source>
</evidence>
<name>A0ABN7YHM0_9BURK</name>
<dbReference type="PANTHER" id="PTHR23117:SF8">
    <property type="entry name" value="RIBOSE 1,5-BISPHOSPHATE PHOSPHOKINASE PHNN"/>
    <property type="match status" value="1"/>
</dbReference>
<comment type="catalytic activity">
    <reaction evidence="1 6">
        <text>alpha-D-ribose 1,5-bisphosphate + ATP = 5-phospho-alpha-D-ribose 1-diphosphate + ADP</text>
        <dbReference type="Rhea" id="RHEA:20109"/>
        <dbReference type="ChEBI" id="CHEBI:30616"/>
        <dbReference type="ChEBI" id="CHEBI:58017"/>
        <dbReference type="ChEBI" id="CHEBI:68688"/>
        <dbReference type="ChEBI" id="CHEBI:456216"/>
        <dbReference type="EC" id="2.7.4.23"/>
    </reaction>
</comment>
<accession>A0ABN7YHM0</accession>
<comment type="function">
    <text evidence="6">Catalyzes the phosphorylation of ribose 1,5-bisphosphate to 5-phospho-D-ribosyl alpha-1-diphosphate (PRPP).</text>
</comment>
<dbReference type="EMBL" id="CAJZAH010000002">
    <property type="protein sequence ID" value="CAG9171432.1"/>
    <property type="molecule type" value="Genomic_DNA"/>
</dbReference>
<comment type="caution">
    <text evidence="8">The sequence shown here is derived from an EMBL/GenBank/DDBJ whole genome shotgun (WGS) entry which is preliminary data.</text>
</comment>
<dbReference type="GO" id="GO:0033863">
    <property type="term" value="F:ribose 1,5-bisphosphate phosphokinase activity"/>
    <property type="evidence" value="ECO:0007669"/>
    <property type="project" value="UniProtKB-EC"/>
</dbReference>
<reference evidence="8 9" key="1">
    <citation type="submission" date="2021-08" db="EMBL/GenBank/DDBJ databases">
        <authorList>
            <person name="Peeters C."/>
        </authorList>
    </citation>
    <scope>NUCLEOTIDE SEQUENCE [LARGE SCALE GENOMIC DNA]</scope>
    <source>
        <strain evidence="8 9">LMG 21510</strain>
    </source>
</reference>
<dbReference type="EC" id="2.7.4.23" evidence="6"/>
<dbReference type="RefSeq" id="WP_224041065.1">
    <property type="nucleotide sequence ID" value="NZ_CAJZAH010000002.1"/>
</dbReference>
<evidence type="ECO:0000313" key="9">
    <source>
        <dbReference type="Proteomes" id="UP000721236"/>
    </source>
</evidence>
<dbReference type="NCBIfam" id="NF007485">
    <property type="entry name" value="PRK10078.1"/>
    <property type="match status" value="1"/>
</dbReference>
<evidence type="ECO:0000256" key="4">
    <source>
        <dbReference type="ARBA" id="ARBA00022741"/>
    </source>
</evidence>
<organism evidence="8 9">
    <name type="scientific">Cupriavidus respiraculi</name>
    <dbReference type="NCBI Taxonomy" id="195930"/>
    <lineage>
        <taxon>Bacteria</taxon>
        <taxon>Pseudomonadati</taxon>
        <taxon>Pseudomonadota</taxon>
        <taxon>Betaproteobacteria</taxon>
        <taxon>Burkholderiales</taxon>
        <taxon>Burkholderiaceae</taxon>
        <taxon>Cupriavidus</taxon>
    </lineage>
</organism>
<evidence type="ECO:0000256" key="2">
    <source>
        <dbReference type="ARBA" id="ARBA00005069"/>
    </source>
</evidence>
<sequence>MSAVPIDGSGLFYLMGPSGSGKDSLLQALRQRLGTDHRIVVAHRYITRAADANEASVALSVEEFRRRVALGCLALHWHSHGLHYGIGVEIEQWLARGLKVIVNGSREYLPEALARYPRLCAVHVRVSPQILGERLRRRGREEEDAIARRLERAARAFEVPAGCRLVEIDNSGALEDSVEAFVEVVGAKV</sequence>
<dbReference type="SMART" id="SM00072">
    <property type="entry name" value="GuKc"/>
    <property type="match status" value="1"/>
</dbReference>
<dbReference type="InterPro" id="IPR012699">
    <property type="entry name" value="PhnN"/>
</dbReference>
<dbReference type="Proteomes" id="UP000721236">
    <property type="component" value="Unassembled WGS sequence"/>
</dbReference>
<evidence type="ECO:0000313" key="8">
    <source>
        <dbReference type="EMBL" id="CAG9171432.1"/>
    </source>
</evidence>
<dbReference type="InterPro" id="IPR027417">
    <property type="entry name" value="P-loop_NTPase"/>
</dbReference>